<comment type="function">
    <text evidence="7">One of the primary rRNA binding proteins, it binds directly near the 3'-end of the 23S rRNA, where it nucleates assembly of the 50S subunit.</text>
</comment>
<evidence type="ECO:0000256" key="7">
    <source>
        <dbReference type="HAMAP-Rule" id="MF_01325"/>
    </source>
</evidence>
<evidence type="ECO:0000256" key="5">
    <source>
        <dbReference type="ARBA" id="ARBA00023274"/>
    </source>
</evidence>
<dbReference type="GO" id="GO:0003735">
    <property type="term" value="F:structural constituent of ribosome"/>
    <property type="evidence" value="ECO:0007669"/>
    <property type="project" value="UniProtKB-UniRule"/>
</dbReference>
<dbReference type="SUPFAM" id="SSF50447">
    <property type="entry name" value="Translation proteins"/>
    <property type="match status" value="1"/>
</dbReference>
<dbReference type="NCBIfam" id="TIGR03625">
    <property type="entry name" value="L3_bact"/>
    <property type="match status" value="1"/>
</dbReference>
<organism evidence="8 9">
    <name type="scientific">Candidatus Abyssobacteria bacterium SURF_17</name>
    <dbReference type="NCBI Taxonomy" id="2093361"/>
    <lineage>
        <taxon>Bacteria</taxon>
        <taxon>Pseudomonadati</taxon>
        <taxon>Candidatus Hydrogenedentota</taxon>
        <taxon>Candidatus Abyssobacteria</taxon>
    </lineage>
</organism>
<accession>A0A419EVI9</accession>
<dbReference type="Pfam" id="PF00297">
    <property type="entry name" value="Ribosomal_L3"/>
    <property type="match status" value="1"/>
</dbReference>
<dbReference type="InterPro" id="IPR019927">
    <property type="entry name" value="Ribosomal_uL3_bac/org-type"/>
</dbReference>
<evidence type="ECO:0000256" key="4">
    <source>
        <dbReference type="ARBA" id="ARBA00022980"/>
    </source>
</evidence>
<dbReference type="GO" id="GO:0006412">
    <property type="term" value="P:translation"/>
    <property type="evidence" value="ECO:0007669"/>
    <property type="project" value="UniProtKB-UniRule"/>
</dbReference>
<evidence type="ECO:0000313" key="8">
    <source>
        <dbReference type="EMBL" id="RJP68445.1"/>
    </source>
</evidence>
<dbReference type="InterPro" id="IPR009000">
    <property type="entry name" value="Transl_B-barrel_sf"/>
</dbReference>
<comment type="caution">
    <text evidence="8">The sequence shown here is derived from an EMBL/GenBank/DDBJ whole genome shotgun (WGS) entry which is preliminary data.</text>
</comment>
<proteinExistence type="inferred from homology"/>
<dbReference type="Gene3D" id="2.40.30.10">
    <property type="entry name" value="Translation factors"/>
    <property type="match status" value="1"/>
</dbReference>
<dbReference type="GO" id="GO:0019843">
    <property type="term" value="F:rRNA binding"/>
    <property type="evidence" value="ECO:0007669"/>
    <property type="project" value="UniProtKB-UniRule"/>
</dbReference>
<comment type="subunit">
    <text evidence="7">Part of the 50S ribosomal subunit. Forms a cluster with proteins L14 and L19.</text>
</comment>
<evidence type="ECO:0000313" key="9">
    <source>
        <dbReference type="Proteomes" id="UP000285961"/>
    </source>
</evidence>
<dbReference type="HAMAP" id="MF_01325_B">
    <property type="entry name" value="Ribosomal_uL3_B"/>
    <property type="match status" value="1"/>
</dbReference>
<comment type="similarity">
    <text evidence="1 7">Belongs to the universal ribosomal protein uL3 family.</text>
</comment>
<dbReference type="EMBL" id="QZKI01000091">
    <property type="protein sequence ID" value="RJP68445.1"/>
    <property type="molecule type" value="Genomic_DNA"/>
</dbReference>
<keyword evidence="2 7" id="KW-0699">rRNA-binding</keyword>
<dbReference type="AlphaFoldDB" id="A0A419EVI9"/>
<dbReference type="Proteomes" id="UP000285961">
    <property type="component" value="Unassembled WGS sequence"/>
</dbReference>
<sequence>MFGLLGKKVGMSQIFAEDGNLVAVTIIQAGPCAVTQMKTKERDGYAAVQLGFEDKKRNVAKPLRGHFKRSGVTPKRHLREFSLPDSPQLNEGGEVKADIIKEGELVDVGGVTKGRGFAGVVRRYRFGGGPASHGHTSHRRVGSIGQCAFPSEVWKGQGMPGQMGRVARTVQNVKVVKVDGERNLLFVRGSIPGPNGGLVVVRKAVKGPGKALKGKS</sequence>
<evidence type="ECO:0000256" key="6">
    <source>
        <dbReference type="ARBA" id="ARBA00035243"/>
    </source>
</evidence>
<dbReference type="InterPro" id="IPR000597">
    <property type="entry name" value="Ribosomal_uL3"/>
</dbReference>
<dbReference type="Gene3D" id="3.30.160.810">
    <property type="match status" value="1"/>
</dbReference>
<keyword evidence="4 7" id="KW-0689">Ribosomal protein</keyword>
<dbReference type="GO" id="GO:0022625">
    <property type="term" value="C:cytosolic large ribosomal subunit"/>
    <property type="evidence" value="ECO:0007669"/>
    <property type="project" value="TreeGrafter"/>
</dbReference>
<protein>
    <recommendedName>
        <fullName evidence="6 7">Large ribosomal subunit protein uL3</fullName>
    </recommendedName>
</protein>
<evidence type="ECO:0000256" key="2">
    <source>
        <dbReference type="ARBA" id="ARBA00022730"/>
    </source>
</evidence>
<dbReference type="PANTHER" id="PTHR11229">
    <property type="entry name" value="50S RIBOSOMAL PROTEIN L3"/>
    <property type="match status" value="1"/>
</dbReference>
<dbReference type="FunFam" id="2.40.30.10:FF:000004">
    <property type="entry name" value="50S ribosomal protein L3"/>
    <property type="match status" value="1"/>
</dbReference>
<keyword evidence="5 7" id="KW-0687">Ribonucleoprotein</keyword>
<evidence type="ECO:0000256" key="3">
    <source>
        <dbReference type="ARBA" id="ARBA00022884"/>
    </source>
</evidence>
<dbReference type="FunFam" id="3.30.160.810:FF:000001">
    <property type="entry name" value="50S ribosomal protein L3"/>
    <property type="match status" value="1"/>
</dbReference>
<evidence type="ECO:0000256" key="1">
    <source>
        <dbReference type="ARBA" id="ARBA00006540"/>
    </source>
</evidence>
<keyword evidence="3 7" id="KW-0694">RNA-binding</keyword>
<name>A0A419EVI9_9BACT</name>
<gene>
    <name evidence="7" type="primary">rplC</name>
    <name evidence="8" type="ORF">C4532_12420</name>
</gene>
<dbReference type="PANTHER" id="PTHR11229:SF16">
    <property type="entry name" value="LARGE RIBOSOMAL SUBUNIT PROTEIN UL3C"/>
    <property type="match status" value="1"/>
</dbReference>
<reference evidence="8 9" key="1">
    <citation type="journal article" date="2017" name="ISME J.">
        <title>Energy and carbon metabolisms in a deep terrestrial subsurface fluid microbial community.</title>
        <authorList>
            <person name="Momper L."/>
            <person name="Jungbluth S.P."/>
            <person name="Lee M.D."/>
            <person name="Amend J.P."/>
        </authorList>
    </citation>
    <scope>NUCLEOTIDE SEQUENCE [LARGE SCALE GENOMIC DNA]</scope>
    <source>
        <strain evidence="8">SURF_17</strain>
    </source>
</reference>